<evidence type="ECO:0000313" key="18">
    <source>
        <dbReference type="EMBL" id="RRD32514.1"/>
    </source>
</evidence>
<comment type="similarity">
    <text evidence="3 14">Belongs to the ATPase alpha/beta chains family.</text>
</comment>
<evidence type="ECO:0000256" key="10">
    <source>
        <dbReference type="ARBA" id="ARBA00023065"/>
    </source>
</evidence>
<feature type="binding site" evidence="14">
    <location>
        <begin position="169"/>
        <end position="176"/>
    </location>
    <ligand>
        <name>ATP</name>
        <dbReference type="ChEBI" id="CHEBI:30616"/>
    </ligand>
</feature>
<proteinExistence type="inferred from homology"/>
<dbReference type="CDD" id="cd01132">
    <property type="entry name" value="F1-ATPase_alpha_CD"/>
    <property type="match status" value="1"/>
</dbReference>
<dbReference type="HAMAP" id="MF_01346">
    <property type="entry name" value="ATP_synth_alpha_bact"/>
    <property type="match status" value="1"/>
</dbReference>
<dbReference type="Gene3D" id="2.40.30.20">
    <property type="match status" value="1"/>
</dbReference>
<dbReference type="NCBIfam" id="NF009884">
    <property type="entry name" value="PRK13343.1"/>
    <property type="match status" value="1"/>
</dbReference>
<evidence type="ECO:0000256" key="12">
    <source>
        <dbReference type="ARBA" id="ARBA00023196"/>
    </source>
</evidence>
<dbReference type="RefSeq" id="WP_018167509.1">
    <property type="nucleotide sequence ID" value="NZ_RQZA01000001.1"/>
</dbReference>
<dbReference type="GO" id="GO:0016787">
    <property type="term" value="F:hydrolase activity"/>
    <property type="evidence" value="ECO:0007669"/>
    <property type="project" value="UniProtKB-KW"/>
</dbReference>
<evidence type="ECO:0000256" key="8">
    <source>
        <dbReference type="ARBA" id="ARBA00022840"/>
    </source>
</evidence>
<evidence type="ECO:0000256" key="1">
    <source>
        <dbReference type="ARBA" id="ARBA00003784"/>
    </source>
</evidence>
<dbReference type="InterPro" id="IPR000194">
    <property type="entry name" value="ATPase_F1/V1/A1_a/bsu_nucl-bd"/>
</dbReference>
<dbReference type="InterPro" id="IPR000793">
    <property type="entry name" value="ATP_synth_asu_C"/>
</dbReference>
<dbReference type="NCBIfam" id="TIGR00962">
    <property type="entry name" value="atpA"/>
    <property type="match status" value="1"/>
</dbReference>
<keyword evidence="7 14" id="KW-0375">Hydrogen ion transport</keyword>
<dbReference type="GO" id="GO:0043531">
    <property type="term" value="F:ADP binding"/>
    <property type="evidence" value="ECO:0007669"/>
    <property type="project" value="TreeGrafter"/>
</dbReference>
<dbReference type="CDD" id="cd18116">
    <property type="entry name" value="ATP-synt_F1_alpha_N"/>
    <property type="match status" value="1"/>
</dbReference>
<dbReference type="GO" id="GO:0005886">
    <property type="term" value="C:plasma membrane"/>
    <property type="evidence" value="ECO:0007669"/>
    <property type="project" value="UniProtKB-SubCell"/>
</dbReference>
<keyword evidence="6 14" id="KW-0547">Nucleotide-binding</keyword>
<comment type="caution">
    <text evidence="18">The sequence shown here is derived from an EMBL/GenBank/DDBJ whole genome shotgun (WGS) entry which is preliminary data.</text>
</comment>
<dbReference type="InterPro" id="IPR005294">
    <property type="entry name" value="ATP_synth_F1_asu"/>
</dbReference>
<dbReference type="FunFam" id="2.40.30.20:FF:000001">
    <property type="entry name" value="ATP synthase subunit alpha"/>
    <property type="match status" value="1"/>
</dbReference>
<dbReference type="PANTHER" id="PTHR48082:SF2">
    <property type="entry name" value="ATP SYNTHASE SUBUNIT ALPHA, MITOCHONDRIAL"/>
    <property type="match status" value="1"/>
</dbReference>
<dbReference type="EMBL" id="RQZA01000001">
    <property type="protein sequence ID" value="RRD32514.1"/>
    <property type="molecule type" value="Genomic_DNA"/>
</dbReference>
<dbReference type="Pfam" id="PF00006">
    <property type="entry name" value="ATP-synt_ab"/>
    <property type="match status" value="1"/>
</dbReference>
<feature type="site" description="Required for activity" evidence="14">
    <location>
        <position position="362"/>
    </location>
</feature>
<comment type="subcellular location">
    <subcellularLocation>
        <location evidence="14">Cell membrane</location>
        <topology evidence="14">Peripheral membrane protein</topology>
    </subcellularLocation>
    <subcellularLocation>
        <location evidence="2">Membrane</location>
        <topology evidence="2">Peripheral membrane protein</topology>
    </subcellularLocation>
</comment>
<evidence type="ECO:0000256" key="2">
    <source>
        <dbReference type="ARBA" id="ARBA00004170"/>
    </source>
</evidence>
<evidence type="ECO:0000313" key="19">
    <source>
        <dbReference type="Proteomes" id="UP000281771"/>
    </source>
</evidence>
<evidence type="ECO:0000256" key="7">
    <source>
        <dbReference type="ARBA" id="ARBA00022781"/>
    </source>
</evidence>
<dbReference type="InterPro" id="IPR033732">
    <property type="entry name" value="ATP_synth_F1_a_nt-bd_dom"/>
</dbReference>
<evidence type="ECO:0000256" key="4">
    <source>
        <dbReference type="ARBA" id="ARBA00022448"/>
    </source>
</evidence>
<gene>
    <name evidence="14" type="primary">atpA</name>
    <name evidence="18" type="ORF">EII38_01915</name>
</gene>
<dbReference type="FunFam" id="1.20.150.20:FF:000001">
    <property type="entry name" value="ATP synthase subunit alpha"/>
    <property type="match status" value="1"/>
</dbReference>
<evidence type="ECO:0000259" key="15">
    <source>
        <dbReference type="Pfam" id="PF00006"/>
    </source>
</evidence>
<dbReference type="EC" id="7.1.2.2" evidence="14"/>
<dbReference type="SUPFAM" id="SSF52540">
    <property type="entry name" value="P-loop containing nucleoside triphosphate hydrolases"/>
    <property type="match status" value="1"/>
</dbReference>
<evidence type="ECO:0000256" key="6">
    <source>
        <dbReference type="ARBA" id="ARBA00022741"/>
    </source>
</evidence>
<keyword evidence="19" id="KW-1185">Reference proteome</keyword>
<name>A0A3P1VEA3_9STRE</name>
<keyword evidence="4 14" id="KW-0813">Transport</keyword>
<feature type="domain" description="ATPase F1/V1/A1 complex alpha/beta subunit nucleotide-binding" evidence="15">
    <location>
        <begin position="149"/>
        <end position="364"/>
    </location>
</feature>
<keyword evidence="8 14" id="KW-0067">ATP-binding</keyword>
<keyword evidence="11 14" id="KW-0472">Membrane</keyword>
<evidence type="ECO:0000256" key="3">
    <source>
        <dbReference type="ARBA" id="ARBA00008936"/>
    </source>
</evidence>
<evidence type="ECO:0000256" key="13">
    <source>
        <dbReference type="ARBA" id="ARBA00023310"/>
    </source>
</evidence>
<dbReference type="InterPro" id="IPR004100">
    <property type="entry name" value="ATPase_F1/V1/A1_a/bsu_N"/>
</dbReference>
<dbReference type="Gene3D" id="1.20.150.20">
    <property type="entry name" value="ATP synthase alpha/beta chain, C-terminal domain"/>
    <property type="match status" value="1"/>
</dbReference>
<keyword evidence="12 14" id="KW-0139">CF(1)</keyword>
<dbReference type="InterPro" id="IPR023366">
    <property type="entry name" value="ATP_synth_asu-like_sf"/>
</dbReference>
<protein>
    <recommendedName>
        <fullName evidence="14">ATP synthase subunit alpha</fullName>
        <ecNumber evidence="14">7.1.2.2</ecNumber>
    </recommendedName>
    <alternativeName>
        <fullName evidence="14">ATP synthase F1 sector subunit alpha</fullName>
    </alternativeName>
    <alternativeName>
        <fullName evidence="14">F-ATPase subunit alpha</fullName>
    </alternativeName>
</protein>
<dbReference type="Pfam" id="PF02874">
    <property type="entry name" value="ATP-synt_ab_N"/>
    <property type="match status" value="1"/>
</dbReference>
<dbReference type="SUPFAM" id="SSF50615">
    <property type="entry name" value="N-terminal domain of alpha and beta subunits of F1 ATP synthase"/>
    <property type="match status" value="1"/>
</dbReference>
<dbReference type="GO" id="GO:0046933">
    <property type="term" value="F:proton-transporting ATP synthase activity, rotational mechanism"/>
    <property type="evidence" value="ECO:0007669"/>
    <property type="project" value="UniProtKB-UniRule"/>
</dbReference>
<comment type="function">
    <text evidence="1 14">Produces ATP from ADP in the presence of a proton gradient across the membrane. The alpha chain is a regulatory subunit.</text>
</comment>
<keyword evidence="9 14" id="KW-1278">Translocase</keyword>
<dbReference type="PIRSF" id="PIRSF039088">
    <property type="entry name" value="F_ATPase_subunit_alpha"/>
    <property type="match status" value="1"/>
</dbReference>
<evidence type="ECO:0000256" key="11">
    <source>
        <dbReference type="ARBA" id="ARBA00023136"/>
    </source>
</evidence>
<sequence>MVINTQEISALLKQQIDDFQPDFDYTETGVVTYIGDGIARAQGLENAMSGELLIFENGTIGMAQNLETTDVGIIILGPFSDIREGSVVRRTGKIMEVPVGSALIGRVINPLGQPVDGLGEIHTNKTRPIEYPAPGVMERKSVNQPLQTGLKAIDALVPIGRGQRELIIGDRQTGKTSVAIDAILNQKGQDMICIYVAIGQKESTVRTQVEVLRQYGALDYTIVVTASASQPSPLLFLAPYAGVAMAEEFMYEGKHVLIVYDDLSKQAVAYRELSLLLRRPPGREAYPGDVFYLHSRLLERSAKVSDELGGGSITALPFIETQAGDISAYIATNVISITDGQIFLKDDLFNSGIRPAIDAGSSVSRVGGSAQIKAMKKVAGTLRIDLASYRELEAFTQFGSDLDAATQAKLNRGRRTIEVLKQPLHKPLAVEKQVLILYALTNGFLDSVPIDDIVAFEEELYAYFDLNHESLLDTIRTTKDLPDTELLDAAIQEFKDQSVYK</sequence>
<dbReference type="Proteomes" id="UP000281771">
    <property type="component" value="Unassembled WGS sequence"/>
</dbReference>
<dbReference type="AlphaFoldDB" id="A0A3P1VEA3"/>
<feature type="domain" description="ATPase F1/V1/A1 complex alpha/beta subunit N-terminal" evidence="17">
    <location>
        <begin position="27"/>
        <end position="92"/>
    </location>
</feature>
<dbReference type="InterPro" id="IPR038376">
    <property type="entry name" value="ATP_synth_asu_C_sf"/>
</dbReference>
<dbReference type="InterPro" id="IPR036121">
    <property type="entry name" value="ATPase_F1/V1/A1_a/bsu_N_sf"/>
</dbReference>
<dbReference type="GO" id="GO:0045259">
    <property type="term" value="C:proton-transporting ATP synthase complex"/>
    <property type="evidence" value="ECO:0007669"/>
    <property type="project" value="UniProtKB-KW"/>
</dbReference>
<accession>A0A3P1VEA3</accession>
<dbReference type="GO" id="GO:0005524">
    <property type="term" value="F:ATP binding"/>
    <property type="evidence" value="ECO:0007669"/>
    <property type="project" value="UniProtKB-UniRule"/>
</dbReference>
<evidence type="ECO:0000256" key="9">
    <source>
        <dbReference type="ARBA" id="ARBA00022967"/>
    </source>
</evidence>
<organism evidence="18 19">
    <name type="scientific">Streptococcus minor</name>
    <dbReference type="NCBI Taxonomy" id="229549"/>
    <lineage>
        <taxon>Bacteria</taxon>
        <taxon>Bacillati</taxon>
        <taxon>Bacillota</taxon>
        <taxon>Bacilli</taxon>
        <taxon>Lactobacillales</taxon>
        <taxon>Streptococcaceae</taxon>
        <taxon>Streptococcus</taxon>
    </lineage>
</organism>
<evidence type="ECO:0000259" key="17">
    <source>
        <dbReference type="Pfam" id="PF02874"/>
    </source>
</evidence>
<dbReference type="SUPFAM" id="SSF47917">
    <property type="entry name" value="C-terminal domain of alpha and beta subunits of F1 ATP synthase"/>
    <property type="match status" value="1"/>
</dbReference>
<evidence type="ECO:0000259" key="16">
    <source>
        <dbReference type="Pfam" id="PF00306"/>
    </source>
</evidence>
<keyword evidence="10 14" id="KW-0406">Ion transport</keyword>
<feature type="domain" description="ATP synthase alpha subunit C-terminal" evidence="16">
    <location>
        <begin position="371"/>
        <end position="494"/>
    </location>
</feature>
<keyword evidence="18" id="KW-0378">Hydrolase</keyword>
<dbReference type="InterPro" id="IPR027417">
    <property type="entry name" value="P-loop_NTPase"/>
</dbReference>
<dbReference type="FunFam" id="3.40.50.300:FF:000002">
    <property type="entry name" value="ATP synthase subunit alpha"/>
    <property type="match status" value="1"/>
</dbReference>
<keyword evidence="5 14" id="KW-1003">Cell membrane</keyword>
<comment type="catalytic activity">
    <reaction evidence="14">
        <text>ATP + H2O + 4 H(+)(in) = ADP + phosphate + 5 H(+)(out)</text>
        <dbReference type="Rhea" id="RHEA:57720"/>
        <dbReference type="ChEBI" id="CHEBI:15377"/>
        <dbReference type="ChEBI" id="CHEBI:15378"/>
        <dbReference type="ChEBI" id="CHEBI:30616"/>
        <dbReference type="ChEBI" id="CHEBI:43474"/>
        <dbReference type="ChEBI" id="CHEBI:456216"/>
        <dbReference type="EC" id="7.1.2.2"/>
    </reaction>
</comment>
<dbReference type="PANTHER" id="PTHR48082">
    <property type="entry name" value="ATP SYNTHASE SUBUNIT ALPHA, MITOCHONDRIAL"/>
    <property type="match status" value="1"/>
</dbReference>
<reference evidence="18 19" key="1">
    <citation type="submission" date="2018-11" db="EMBL/GenBank/DDBJ databases">
        <title>Genomes From Bacteria Associated with the Canine Oral Cavity: a Test Case for Automated Genome-Based Taxonomic Assignment.</title>
        <authorList>
            <person name="Coil D.A."/>
            <person name="Jospin G."/>
            <person name="Darling A.E."/>
            <person name="Wallis C."/>
            <person name="Davis I.J."/>
            <person name="Harris S."/>
            <person name="Eisen J.A."/>
            <person name="Holcombe L.J."/>
            <person name="O'Flynn C."/>
        </authorList>
    </citation>
    <scope>NUCLEOTIDE SEQUENCE [LARGE SCALE GENOMIC DNA]</scope>
    <source>
        <strain evidence="18 19">OH4621_COT-116</strain>
    </source>
</reference>
<dbReference type="Pfam" id="PF00306">
    <property type="entry name" value="ATP-synt_ab_C"/>
    <property type="match status" value="1"/>
</dbReference>
<keyword evidence="13 14" id="KW-0066">ATP synthesis</keyword>
<evidence type="ECO:0000256" key="14">
    <source>
        <dbReference type="HAMAP-Rule" id="MF_01346"/>
    </source>
</evidence>
<dbReference type="STRING" id="1123309.GCA_000377005_01593"/>
<dbReference type="CDD" id="cd18113">
    <property type="entry name" value="ATP-synt_F1_alpha_C"/>
    <property type="match status" value="1"/>
</dbReference>
<dbReference type="Gene3D" id="3.40.50.300">
    <property type="entry name" value="P-loop containing nucleotide triphosphate hydrolases"/>
    <property type="match status" value="1"/>
</dbReference>
<evidence type="ECO:0000256" key="5">
    <source>
        <dbReference type="ARBA" id="ARBA00022475"/>
    </source>
</evidence>